<dbReference type="RefSeq" id="WP_120707786.1">
    <property type="nucleotide sequence ID" value="NZ_CP032695.1"/>
</dbReference>
<accession>A0A387G5S7</accession>
<dbReference type="InterPro" id="IPR056442">
    <property type="entry name" value="GINT1_N"/>
</dbReference>
<dbReference type="OrthoDB" id="3771157at2"/>
<dbReference type="SUPFAM" id="SSF75005">
    <property type="entry name" value="Arabinanase/levansucrase/invertase"/>
    <property type="match status" value="1"/>
</dbReference>
<organism evidence="4 5">
    <name type="scientific">Rhizobium jaguaris</name>
    <dbReference type="NCBI Taxonomy" id="1312183"/>
    <lineage>
        <taxon>Bacteria</taxon>
        <taxon>Pseudomonadati</taxon>
        <taxon>Pseudomonadota</taxon>
        <taxon>Alphaproteobacteria</taxon>
        <taxon>Hyphomicrobiales</taxon>
        <taxon>Rhizobiaceae</taxon>
        <taxon>Rhizobium/Agrobacterium group</taxon>
        <taxon>Rhizobium</taxon>
    </lineage>
</organism>
<geneLocation type="plasmid" evidence="5">
    <name>prccge525c</name>
</geneLocation>
<evidence type="ECO:0000256" key="2">
    <source>
        <dbReference type="ARBA" id="ARBA00023277"/>
    </source>
</evidence>
<dbReference type="PANTHER" id="PTHR43772:SF2">
    <property type="entry name" value="PUTATIVE (AFU_ORTHOLOGUE AFUA_2G04480)-RELATED"/>
    <property type="match status" value="1"/>
</dbReference>
<feature type="domain" description="Glucosamine inositolphosphorylceramide transferase 1 N-terminal" evidence="3">
    <location>
        <begin position="295"/>
        <end position="500"/>
    </location>
</feature>
<dbReference type="EMBL" id="CP032695">
    <property type="protein sequence ID" value="AYG62876.1"/>
    <property type="molecule type" value="Genomic_DNA"/>
</dbReference>
<dbReference type="Proteomes" id="UP000282195">
    <property type="component" value="Plasmid pRCCGE525c"/>
</dbReference>
<dbReference type="InterPro" id="IPR052176">
    <property type="entry name" value="Glycosyl_Hydrlase_43_Enz"/>
</dbReference>
<keyword evidence="5" id="KW-1185">Reference proteome</keyword>
<sequence length="533" mass="60518">MDMTKPLRIGVLVGHKDRFENWELMVFDRILADPRFEFVTLLIHPHPFADRMVSSLFALEARLEGKLLARQPAYTPKHFDARHQRIDYLEAISGHNTADGSVASALLKRLDLDLVMRTTPEGLPDDATRALPFGEWAFNFSDQQSEHADWFSYADVVARAPTTELTLYAKRGGETQVAQIASSSFNIKFSAARNAAFVRERGVTLLMRELGRLADTRRLDATSVARLPAISAPSFGDLFRYTGALSGYLSAKAFKALKSKLRFGSSIWTLYTGRGRIDDFDPSQAIEIPPTKGDIKADPFLFQHDGECYLFYEAYADGDRKAHIAVGRFNGDKVERLGVALDCPHHLSYPFVFRDGDDIFMMPETHQSHRLEVWRCTEFPLKWELYSTALEGQSAADSILTRHGDKWWLFTNLSDHHAYEDHCNELYVFEVDGPELKRLVPHKRNPVVIGSTVARNAGRIFERDGKIYRPSQRNSHGLYGYGLNIMEIEQLTLDDYRERCIRTITPDFKTGLLGCHHFDAAGGRYIMDARLSI</sequence>
<keyword evidence="1" id="KW-0858">Xylan degradation</keyword>
<protein>
    <recommendedName>
        <fullName evidence="3">Glucosamine inositolphosphorylceramide transferase 1 N-terminal domain-containing protein</fullName>
    </recommendedName>
</protein>
<evidence type="ECO:0000313" key="4">
    <source>
        <dbReference type="EMBL" id="AYG62876.1"/>
    </source>
</evidence>
<keyword evidence="2" id="KW-0119">Carbohydrate metabolism</keyword>
<evidence type="ECO:0000313" key="5">
    <source>
        <dbReference type="Proteomes" id="UP000282195"/>
    </source>
</evidence>
<keyword evidence="1" id="KW-0624">Polysaccharide degradation</keyword>
<reference evidence="4 5" key="1">
    <citation type="submission" date="2018-10" db="EMBL/GenBank/DDBJ databases">
        <title>Rhizobium etli, R. leguminosarum and a new Rhizobium genospecies from Phaseolus dumosus.</title>
        <authorList>
            <person name="Ramirez-Puebla S.T."/>
            <person name="Rogel-Hernandez M.A."/>
            <person name="Guerrero G."/>
            <person name="Ormeno-Orrillo E."/>
            <person name="Martinez-Romero J.C."/>
            <person name="Negrete-Yankelevich S."/>
            <person name="Martinez-Romero E."/>
        </authorList>
    </citation>
    <scope>NUCLEOTIDE SEQUENCE [LARGE SCALE GENOMIC DNA]</scope>
    <source>
        <strain evidence="4 5">CCGE525</strain>
        <plasmid evidence="5">prccge525c</plasmid>
    </source>
</reference>
<evidence type="ECO:0000259" key="3">
    <source>
        <dbReference type="Pfam" id="PF24793"/>
    </source>
</evidence>
<dbReference type="PANTHER" id="PTHR43772">
    <property type="entry name" value="ENDO-1,4-BETA-XYLANASE"/>
    <property type="match status" value="1"/>
</dbReference>
<dbReference type="KEGG" id="rjg:CCGE525_29595"/>
<dbReference type="GO" id="GO:0045493">
    <property type="term" value="P:xylan catabolic process"/>
    <property type="evidence" value="ECO:0007669"/>
    <property type="project" value="UniProtKB-KW"/>
</dbReference>
<dbReference type="InterPro" id="IPR023296">
    <property type="entry name" value="Glyco_hydro_beta-prop_sf"/>
</dbReference>
<dbReference type="Pfam" id="PF24793">
    <property type="entry name" value="GINT1_N"/>
    <property type="match status" value="1"/>
</dbReference>
<name>A0A387G5S7_9HYPH</name>
<evidence type="ECO:0000256" key="1">
    <source>
        <dbReference type="ARBA" id="ARBA00022651"/>
    </source>
</evidence>
<dbReference type="AlphaFoldDB" id="A0A387G5S7"/>
<proteinExistence type="predicted"/>
<gene>
    <name evidence="4" type="ORF">CCGE525_29595</name>
</gene>
<keyword evidence="4" id="KW-0614">Plasmid</keyword>